<evidence type="ECO:0000313" key="1">
    <source>
        <dbReference type="EMBL" id="KAJ8968253.1"/>
    </source>
</evidence>
<dbReference type="EMBL" id="JAPWTJ010002038">
    <property type="protein sequence ID" value="KAJ8968253.1"/>
    <property type="molecule type" value="Genomic_DNA"/>
</dbReference>
<accession>A0ABQ9IXG7</accession>
<gene>
    <name evidence="1" type="ORF">NQ317_012962</name>
</gene>
<reference evidence="1" key="1">
    <citation type="journal article" date="2023" name="Insect Mol. Biol.">
        <title>Genome sequencing provides insights into the evolution of gene families encoding plant cell wall-degrading enzymes in longhorned beetles.</title>
        <authorList>
            <person name="Shin N.R."/>
            <person name="Okamura Y."/>
            <person name="Kirsch R."/>
            <person name="Pauchet Y."/>
        </authorList>
    </citation>
    <scope>NUCLEOTIDE SEQUENCE</scope>
    <source>
        <strain evidence="1">MMC_N1</strain>
    </source>
</reference>
<name>A0ABQ9IXG7_9CUCU</name>
<dbReference type="Proteomes" id="UP001162164">
    <property type="component" value="Unassembled WGS sequence"/>
</dbReference>
<proteinExistence type="predicted"/>
<evidence type="ECO:0000313" key="2">
    <source>
        <dbReference type="Proteomes" id="UP001162164"/>
    </source>
</evidence>
<comment type="caution">
    <text evidence="1">The sequence shown here is derived from an EMBL/GenBank/DDBJ whole genome shotgun (WGS) entry which is preliminary data.</text>
</comment>
<keyword evidence="2" id="KW-1185">Reference proteome</keyword>
<sequence length="62" mass="6842">MSNLLPPAAPHLVKGPLLFKFICEKGSTQKTTSGATHLSLCQALHWLHRNSLADTWTLSLKM</sequence>
<protein>
    <submittedName>
        <fullName evidence="1">Uncharacterized protein</fullName>
    </submittedName>
</protein>
<organism evidence="1 2">
    <name type="scientific">Molorchus minor</name>
    <dbReference type="NCBI Taxonomy" id="1323400"/>
    <lineage>
        <taxon>Eukaryota</taxon>
        <taxon>Metazoa</taxon>
        <taxon>Ecdysozoa</taxon>
        <taxon>Arthropoda</taxon>
        <taxon>Hexapoda</taxon>
        <taxon>Insecta</taxon>
        <taxon>Pterygota</taxon>
        <taxon>Neoptera</taxon>
        <taxon>Endopterygota</taxon>
        <taxon>Coleoptera</taxon>
        <taxon>Polyphaga</taxon>
        <taxon>Cucujiformia</taxon>
        <taxon>Chrysomeloidea</taxon>
        <taxon>Cerambycidae</taxon>
        <taxon>Lamiinae</taxon>
        <taxon>Monochamini</taxon>
        <taxon>Molorchus</taxon>
    </lineage>
</organism>